<evidence type="ECO:0000256" key="15">
    <source>
        <dbReference type="SAM" id="Phobius"/>
    </source>
</evidence>
<gene>
    <name evidence="16" type="ORF">PACLA_8A006431</name>
</gene>
<keyword evidence="6 15" id="KW-0812">Transmembrane</keyword>
<evidence type="ECO:0000256" key="4">
    <source>
        <dbReference type="ARBA" id="ARBA00022448"/>
    </source>
</evidence>
<evidence type="ECO:0000313" key="17">
    <source>
        <dbReference type="Proteomes" id="UP001152795"/>
    </source>
</evidence>
<evidence type="ECO:0000256" key="13">
    <source>
        <dbReference type="ARBA" id="ARBA00031116"/>
    </source>
</evidence>
<keyword evidence="8" id="KW-0256">Endoplasmic reticulum</keyword>
<comment type="subcellular location">
    <subcellularLocation>
        <location evidence="1">Endoplasmic reticulum membrane</location>
        <topology evidence="1">Single-pass type I membrane protein</topology>
    </subcellularLocation>
</comment>
<dbReference type="PANTHER" id="PTHR15929:SF0">
    <property type="entry name" value="STORE-OPERATED CALCIUM ENTRY-ASSOCIATED REGULATORY FACTOR"/>
    <property type="match status" value="1"/>
</dbReference>
<dbReference type="PANTHER" id="PTHR15929">
    <property type="entry name" value="STORE-OPERATED CALCIUM ENTRY-ASSOCIATED REGULATORY FACTOR"/>
    <property type="match status" value="1"/>
</dbReference>
<reference evidence="16" key="1">
    <citation type="submission" date="2020-04" db="EMBL/GenBank/DDBJ databases">
        <authorList>
            <person name="Alioto T."/>
            <person name="Alioto T."/>
            <person name="Gomez Garrido J."/>
        </authorList>
    </citation>
    <scope>NUCLEOTIDE SEQUENCE</scope>
    <source>
        <strain evidence="16">A484AB</strain>
    </source>
</reference>
<evidence type="ECO:0000256" key="14">
    <source>
        <dbReference type="SAM" id="MobiDB-lite"/>
    </source>
</evidence>
<dbReference type="InterPro" id="IPR009567">
    <property type="entry name" value="SARAF"/>
</dbReference>
<keyword evidence="4" id="KW-0813">Transport</keyword>
<comment type="caution">
    <text evidence="16">The sequence shown here is derived from an EMBL/GenBank/DDBJ whole genome shotgun (WGS) entry which is preliminary data.</text>
</comment>
<evidence type="ECO:0000256" key="3">
    <source>
        <dbReference type="ARBA" id="ARBA00016584"/>
    </source>
</evidence>
<keyword evidence="10 15" id="KW-1133">Transmembrane helix</keyword>
<feature type="compositionally biased region" description="Pro residues" evidence="14">
    <location>
        <begin position="111"/>
        <end position="123"/>
    </location>
</feature>
<organism evidence="16 17">
    <name type="scientific">Paramuricea clavata</name>
    <name type="common">Red gorgonian</name>
    <name type="synonym">Violescent sea-whip</name>
    <dbReference type="NCBI Taxonomy" id="317549"/>
    <lineage>
        <taxon>Eukaryota</taxon>
        <taxon>Metazoa</taxon>
        <taxon>Cnidaria</taxon>
        <taxon>Anthozoa</taxon>
        <taxon>Octocorallia</taxon>
        <taxon>Malacalcyonacea</taxon>
        <taxon>Plexauridae</taxon>
        <taxon>Paramuricea</taxon>
    </lineage>
</organism>
<evidence type="ECO:0000256" key="2">
    <source>
        <dbReference type="ARBA" id="ARBA00006833"/>
    </source>
</evidence>
<feature type="transmembrane region" description="Helical" evidence="15">
    <location>
        <begin position="70"/>
        <end position="88"/>
    </location>
</feature>
<dbReference type="GO" id="GO:0006816">
    <property type="term" value="P:calcium ion transport"/>
    <property type="evidence" value="ECO:0007669"/>
    <property type="project" value="UniProtKB-KW"/>
</dbReference>
<feature type="region of interest" description="Disordered" evidence="14">
    <location>
        <begin position="99"/>
        <end position="131"/>
    </location>
</feature>
<feature type="non-terminal residue" evidence="16">
    <location>
        <position position="1"/>
    </location>
</feature>
<keyword evidence="11" id="KW-0406">Ion transport</keyword>
<evidence type="ECO:0000256" key="11">
    <source>
        <dbReference type="ARBA" id="ARBA00023065"/>
    </source>
</evidence>
<dbReference type="OrthoDB" id="20303at2759"/>
<protein>
    <recommendedName>
        <fullName evidence="3">Store-operated calcium entry-associated regulatory factor</fullName>
    </recommendedName>
    <alternativeName>
        <fullName evidence="13">Transmembrane protein 66</fullName>
    </alternativeName>
</protein>
<keyword evidence="5" id="KW-0109">Calcium transport</keyword>
<evidence type="ECO:0000256" key="5">
    <source>
        <dbReference type="ARBA" id="ARBA00022568"/>
    </source>
</evidence>
<evidence type="ECO:0000256" key="7">
    <source>
        <dbReference type="ARBA" id="ARBA00022729"/>
    </source>
</evidence>
<evidence type="ECO:0000256" key="6">
    <source>
        <dbReference type="ARBA" id="ARBA00022692"/>
    </source>
</evidence>
<dbReference type="GO" id="GO:0005789">
    <property type="term" value="C:endoplasmic reticulum membrane"/>
    <property type="evidence" value="ECO:0007669"/>
    <property type="project" value="UniProtKB-SubCell"/>
</dbReference>
<dbReference type="AlphaFoldDB" id="A0A7D9LS13"/>
<proteinExistence type="inferred from homology"/>
<evidence type="ECO:0000256" key="8">
    <source>
        <dbReference type="ARBA" id="ARBA00022824"/>
    </source>
</evidence>
<keyword evidence="7" id="KW-0732">Signal</keyword>
<evidence type="ECO:0000256" key="10">
    <source>
        <dbReference type="ARBA" id="ARBA00022989"/>
    </source>
</evidence>
<evidence type="ECO:0000256" key="9">
    <source>
        <dbReference type="ARBA" id="ARBA00022837"/>
    </source>
</evidence>
<sequence length="131" mass="15038">MENKYRFGKIDVNCEGYDYPTDLYILRGSCGLEYTIELTDEGRAKQGSSDYHGRNNYQYGSRNRYNNSSALREVVMFVIVAVIFYMVFKTYTDTVPPVYSQDPNMMGRPGPSAPPPPYSPEPPGFKREYTQ</sequence>
<dbReference type="GO" id="GO:2001256">
    <property type="term" value="P:regulation of store-operated calcium entry"/>
    <property type="evidence" value="ECO:0007669"/>
    <property type="project" value="InterPro"/>
</dbReference>
<evidence type="ECO:0000313" key="16">
    <source>
        <dbReference type="EMBL" id="CAB4037968.1"/>
    </source>
</evidence>
<evidence type="ECO:0000256" key="1">
    <source>
        <dbReference type="ARBA" id="ARBA00004115"/>
    </source>
</evidence>
<name>A0A7D9LS13_PARCT</name>
<keyword evidence="9" id="KW-0106">Calcium</keyword>
<accession>A0A7D9LS13</accession>
<keyword evidence="17" id="KW-1185">Reference proteome</keyword>
<dbReference type="EMBL" id="CACRXK020023663">
    <property type="protein sequence ID" value="CAB4037968.1"/>
    <property type="molecule type" value="Genomic_DNA"/>
</dbReference>
<keyword evidence="12 15" id="KW-0472">Membrane</keyword>
<evidence type="ECO:0000256" key="12">
    <source>
        <dbReference type="ARBA" id="ARBA00023136"/>
    </source>
</evidence>
<dbReference type="Proteomes" id="UP001152795">
    <property type="component" value="Unassembled WGS sequence"/>
</dbReference>
<dbReference type="Pfam" id="PF06682">
    <property type="entry name" value="SARAF"/>
    <property type="match status" value="1"/>
</dbReference>
<comment type="similarity">
    <text evidence="2">Belongs to the SARAF family.</text>
</comment>